<evidence type="ECO:0000256" key="1">
    <source>
        <dbReference type="ARBA" id="ARBA00004651"/>
    </source>
</evidence>
<evidence type="ECO:0000256" key="3">
    <source>
        <dbReference type="ARBA" id="ARBA00022475"/>
    </source>
</evidence>
<sequence>MRVFKLLDWLLERVVGAIAAVAGLLVALGFVVGITARSILGIALFGVEELILLAVVWFYMLGAILASKQRAHLQADFIPVVVKNETVIIVVRLVATAISIVLAGLFVMWSNELLQWALARGQSTPVFSIPIYFAQASLLTAAIFMTLYLVRDLIDDIQALRHRQENKTLAQR</sequence>
<protein>
    <recommendedName>
        <fullName evidence="7">TRAP transporter small permease protein</fullName>
    </recommendedName>
</protein>
<feature type="domain" description="Tripartite ATP-independent periplasmic transporters DctQ component" evidence="8">
    <location>
        <begin position="29"/>
        <end position="158"/>
    </location>
</feature>
<comment type="subunit">
    <text evidence="7">The complex comprises the extracytoplasmic solute receptor protein and the two transmembrane proteins.</text>
</comment>
<dbReference type="Pfam" id="PF04290">
    <property type="entry name" value="DctQ"/>
    <property type="match status" value="1"/>
</dbReference>
<keyword evidence="6 7" id="KW-0472">Membrane</keyword>
<keyword evidence="5 7" id="KW-1133">Transmembrane helix</keyword>
<name>A0ABT7IIP6_9GAMM</name>
<evidence type="ECO:0000256" key="5">
    <source>
        <dbReference type="ARBA" id="ARBA00022989"/>
    </source>
</evidence>
<keyword evidence="2 7" id="KW-0813">Transport</keyword>
<comment type="subcellular location">
    <subcellularLocation>
        <location evidence="7">Cell inner membrane</location>
        <topology evidence="7">Multi-pass membrane protein</topology>
    </subcellularLocation>
    <subcellularLocation>
        <location evidence="1">Cell membrane</location>
        <topology evidence="1">Multi-pass membrane protein</topology>
    </subcellularLocation>
</comment>
<dbReference type="Proteomes" id="UP001227964">
    <property type="component" value="Unassembled WGS sequence"/>
</dbReference>
<feature type="transmembrane region" description="Helical" evidence="7">
    <location>
        <begin position="14"/>
        <end position="36"/>
    </location>
</feature>
<keyword evidence="7" id="KW-0997">Cell inner membrane</keyword>
<gene>
    <name evidence="9" type="ORF">QPM17_23245</name>
</gene>
<comment type="caution">
    <text evidence="9">The sequence shown here is derived from an EMBL/GenBank/DDBJ whole genome shotgun (WGS) entry which is preliminary data.</text>
</comment>
<dbReference type="EMBL" id="JASSVS010000041">
    <property type="protein sequence ID" value="MDL0434060.1"/>
    <property type="molecule type" value="Genomic_DNA"/>
</dbReference>
<comment type="function">
    <text evidence="7">Part of the tripartite ATP-independent periplasmic (TRAP) transport system.</text>
</comment>
<evidence type="ECO:0000313" key="10">
    <source>
        <dbReference type="Proteomes" id="UP001227964"/>
    </source>
</evidence>
<organism evidence="9 10">
    <name type="scientific">Marinobacter azerbaijanicus</name>
    <dbReference type="NCBI Taxonomy" id="3050455"/>
    <lineage>
        <taxon>Bacteria</taxon>
        <taxon>Pseudomonadati</taxon>
        <taxon>Pseudomonadota</taxon>
        <taxon>Gammaproteobacteria</taxon>
        <taxon>Pseudomonadales</taxon>
        <taxon>Marinobacteraceae</taxon>
        <taxon>Marinobacter</taxon>
    </lineage>
</organism>
<comment type="similarity">
    <text evidence="7">Belongs to the TRAP transporter small permease family.</text>
</comment>
<evidence type="ECO:0000256" key="7">
    <source>
        <dbReference type="RuleBase" id="RU369079"/>
    </source>
</evidence>
<evidence type="ECO:0000256" key="4">
    <source>
        <dbReference type="ARBA" id="ARBA00022692"/>
    </source>
</evidence>
<evidence type="ECO:0000259" key="8">
    <source>
        <dbReference type="Pfam" id="PF04290"/>
    </source>
</evidence>
<feature type="transmembrane region" description="Helical" evidence="7">
    <location>
        <begin position="87"/>
        <end position="109"/>
    </location>
</feature>
<keyword evidence="3" id="KW-1003">Cell membrane</keyword>
<keyword evidence="4 7" id="KW-0812">Transmembrane</keyword>
<evidence type="ECO:0000256" key="6">
    <source>
        <dbReference type="ARBA" id="ARBA00023136"/>
    </source>
</evidence>
<dbReference type="RefSeq" id="WP_285394131.1">
    <property type="nucleotide sequence ID" value="NZ_JASSVS010000041.1"/>
</dbReference>
<feature type="transmembrane region" description="Helical" evidence="7">
    <location>
        <begin position="42"/>
        <end position="66"/>
    </location>
</feature>
<proteinExistence type="inferred from homology"/>
<keyword evidence="10" id="KW-1185">Reference proteome</keyword>
<accession>A0ABT7IIP6</accession>
<dbReference type="InterPro" id="IPR055348">
    <property type="entry name" value="DctQ"/>
</dbReference>
<evidence type="ECO:0000256" key="2">
    <source>
        <dbReference type="ARBA" id="ARBA00022448"/>
    </source>
</evidence>
<evidence type="ECO:0000313" key="9">
    <source>
        <dbReference type="EMBL" id="MDL0434060.1"/>
    </source>
</evidence>
<feature type="transmembrane region" description="Helical" evidence="7">
    <location>
        <begin position="129"/>
        <end position="150"/>
    </location>
</feature>
<reference evidence="9 10" key="1">
    <citation type="submission" date="2023-06" db="EMBL/GenBank/DDBJ databases">
        <title>Marinobacter azerbaijanicus a moderately halophilic, isolated from Urmia Lake in Azerbaijan region of Iran.</title>
        <authorList>
            <person name="Sanchez-Porro C."/>
            <person name="Aghdam E.M."/>
            <person name="Saheb S.M."/>
            <person name="Tarhriz V."/>
            <person name="Kazemi E."/>
            <person name="Ammozegar M.A."/>
            <person name="Ventosa A."/>
            <person name="Hejazi M.S."/>
        </authorList>
    </citation>
    <scope>NUCLEOTIDE SEQUENCE [LARGE SCALE GENOMIC DNA]</scope>
    <source>
        <strain evidence="9 10">TBZ242</strain>
    </source>
</reference>